<dbReference type="EMBL" id="JBHUOQ010000001">
    <property type="protein sequence ID" value="MFD2829174.1"/>
    <property type="molecule type" value="Genomic_DNA"/>
</dbReference>
<name>A0ABW5WS91_9STAP</name>
<evidence type="ECO:0000313" key="2">
    <source>
        <dbReference type="Proteomes" id="UP001597519"/>
    </source>
</evidence>
<dbReference type="RefSeq" id="WP_377770941.1">
    <property type="nucleotide sequence ID" value="NZ_JBHUOQ010000001.1"/>
</dbReference>
<gene>
    <name evidence="1" type="ORF">ACFSX4_01765</name>
</gene>
<organism evidence="1 2">
    <name type="scientific">Corticicoccus populi</name>
    <dbReference type="NCBI Taxonomy" id="1812821"/>
    <lineage>
        <taxon>Bacteria</taxon>
        <taxon>Bacillati</taxon>
        <taxon>Bacillota</taxon>
        <taxon>Bacilli</taxon>
        <taxon>Bacillales</taxon>
        <taxon>Staphylococcaceae</taxon>
        <taxon>Corticicoccus</taxon>
    </lineage>
</organism>
<dbReference type="Proteomes" id="UP001597519">
    <property type="component" value="Unassembled WGS sequence"/>
</dbReference>
<comment type="caution">
    <text evidence="1">The sequence shown here is derived from an EMBL/GenBank/DDBJ whole genome shotgun (WGS) entry which is preliminary data.</text>
</comment>
<keyword evidence="2" id="KW-1185">Reference proteome</keyword>
<protein>
    <submittedName>
        <fullName evidence="1">Uncharacterized protein</fullName>
    </submittedName>
</protein>
<sequence length="180" mass="20557">MNLTVKKYLIENKQLSVSVVSKSEMYSSHIPVSAMIPLLLSQEERITLHFKNNQGSVLVIDALSSGSVTYEKRITDVLGTVKLFGTKSKLKNFGASYHTIMQMNHFDLIDNLTSYYKESEQQELSMIENDDAVVMVRALPSYDAVFYERVIQKFQAGGNILREYDDCFVGNEYIDVFEKE</sequence>
<accession>A0ABW5WS91</accession>
<proteinExistence type="predicted"/>
<reference evidence="2" key="1">
    <citation type="journal article" date="2019" name="Int. J. Syst. Evol. Microbiol.">
        <title>The Global Catalogue of Microorganisms (GCM) 10K type strain sequencing project: providing services to taxonomists for standard genome sequencing and annotation.</title>
        <authorList>
            <consortium name="The Broad Institute Genomics Platform"/>
            <consortium name="The Broad Institute Genome Sequencing Center for Infectious Disease"/>
            <person name="Wu L."/>
            <person name="Ma J."/>
        </authorList>
    </citation>
    <scope>NUCLEOTIDE SEQUENCE [LARGE SCALE GENOMIC DNA]</scope>
    <source>
        <strain evidence="2">KCTC 33575</strain>
    </source>
</reference>
<evidence type="ECO:0000313" key="1">
    <source>
        <dbReference type="EMBL" id="MFD2829174.1"/>
    </source>
</evidence>